<organism evidence="11 12">
    <name type="scientific">Salvator merianae</name>
    <name type="common">Argentine black and white tegu</name>
    <name type="synonym">Tupinambis merianae</name>
    <dbReference type="NCBI Taxonomy" id="96440"/>
    <lineage>
        <taxon>Eukaryota</taxon>
        <taxon>Metazoa</taxon>
        <taxon>Chordata</taxon>
        <taxon>Craniata</taxon>
        <taxon>Vertebrata</taxon>
        <taxon>Euteleostomi</taxon>
        <taxon>Lepidosauria</taxon>
        <taxon>Squamata</taxon>
        <taxon>Bifurcata</taxon>
        <taxon>Unidentata</taxon>
        <taxon>Episquamata</taxon>
        <taxon>Laterata</taxon>
        <taxon>Teiioidea</taxon>
        <taxon>Teiidae</taxon>
        <taxon>Salvator</taxon>
    </lineage>
</organism>
<sequence length="305" mass="34491">MRSVCKWNPFRRLSKWVACCCIVLWGIGACNSQPTYQWHDPQTKEGLVCRQCEPGKFVEKHCTKHTPTVCKPCPGLYYTHFWNYLEKCLYCSVFCNSLEEEVQACNGTHNRACQCKPGYHSVSDFCVPHSRCPVGTGVTQPGNPLEDTKCAPCPEGTFSSSSSTNPCQPHQNCSEQGLAVNVPGDQFHDTFCTACRPNKPVGIVIRTDELSETEGCEEAVIDYIPYQIKAPRRLRRLRQRLSKSLLPTASHRKSVNQLQVELHSYLIQEKNTKGARDVAKKLMGALRDMKLQHILEKMQKHFLGL</sequence>
<name>A0A8D0E349_SALMN</name>
<dbReference type="InterPro" id="IPR001368">
    <property type="entry name" value="TNFR/NGFR_Cys_rich_reg"/>
</dbReference>
<comment type="subcellular location">
    <subcellularLocation>
        <location evidence="1">Secreted</location>
    </subcellularLocation>
</comment>
<dbReference type="PANTHER" id="PTHR23097">
    <property type="entry name" value="TUMOR NECROSIS FACTOR RECEPTOR SUPERFAMILY MEMBER"/>
    <property type="match status" value="1"/>
</dbReference>
<dbReference type="CDD" id="cd10575">
    <property type="entry name" value="TNFRSF6B"/>
    <property type="match status" value="1"/>
</dbReference>
<keyword evidence="6 8" id="KW-1015">Disulfide bond</keyword>
<evidence type="ECO:0000259" key="10">
    <source>
        <dbReference type="PROSITE" id="PS50050"/>
    </source>
</evidence>
<dbReference type="OMA" id="PCQPHQD"/>
<reference evidence="11" key="2">
    <citation type="submission" date="2025-09" db="UniProtKB">
        <authorList>
            <consortium name="Ensembl"/>
        </authorList>
    </citation>
    <scope>IDENTIFICATION</scope>
</reference>
<evidence type="ECO:0000256" key="8">
    <source>
        <dbReference type="PROSITE-ProRule" id="PRU00206"/>
    </source>
</evidence>
<dbReference type="Pfam" id="PF00020">
    <property type="entry name" value="TNFR_c6"/>
    <property type="match status" value="3"/>
</dbReference>
<dbReference type="PANTHER" id="PTHR23097:SF116">
    <property type="entry name" value="TUMOR NECROSIS FACTOR RECEPTOR SUPERFAMILY MEMBER 6B"/>
    <property type="match status" value="1"/>
</dbReference>
<keyword evidence="4 9" id="KW-0732">Signal</keyword>
<evidence type="ECO:0000313" key="12">
    <source>
        <dbReference type="Proteomes" id="UP000694421"/>
    </source>
</evidence>
<evidence type="ECO:0000256" key="4">
    <source>
        <dbReference type="ARBA" id="ARBA00022729"/>
    </source>
</evidence>
<dbReference type="Gene3D" id="2.10.50.10">
    <property type="entry name" value="Tumor Necrosis Factor Receptor, subunit A, domain 2"/>
    <property type="match status" value="3"/>
</dbReference>
<dbReference type="AlphaFoldDB" id="A0A8D0E349"/>
<dbReference type="Ensembl" id="ENSSMRT00000029478.1">
    <property type="protein sequence ID" value="ENSSMRP00000025172.1"/>
    <property type="gene ID" value="ENSSMRG00000019474.1"/>
</dbReference>
<reference evidence="11" key="1">
    <citation type="submission" date="2025-08" db="UniProtKB">
        <authorList>
            <consortium name="Ensembl"/>
        </authorList>
    </citation>
    <scope>IDENTIFICATION</scope>
</reference>
<feature type="disulfide bond" evidence="8">
    <location>
        <begin position="95"/>
        <end position="113"/>
    </location>
</feature>
<evidence type="ECO:0000256" key="9">
    <source>
        <dbReference type="SAM" id="SignalP"/>
    </source>
</evidence>
<dbReference type="GeneTree" id="ENSGT00940000162635"/>
<accession>A0A8D0E349</accession>
<evidence type="ECO:0000256" key="2">
    <source>
        <dbReference type="ARBA" id="ARBA00022525"/>
    </source>
</evidence>
<dbReference type="SMART" id="SM00208">
    <property type="entry name" value="TNFR"/>
    <property type="match status" value="4"/>
</dbReference>
<dbReference type="Proteomes" id="UP000694421">
    <property type="component" value="Unplaced"/>
</dbReference>
<dbReference type="GO" id="GO:0005576">
    <property type="term" value="C:extracellular region"/>
    <property type="evidence" value="ECO:0007669"/>
    <property type="project" value="UniProtKB-SubCell"/>
</dbReference>
<proteinExistence type="predicted"/>
<comment type="caution">
    <text evidence="8">Lacks conserved residue(s) required for the propagation of feature annotation.</text>
</comment>
<feature type="chain" id="PRO_5034910895" evidence="9">
    <location>
        <begin position="33"/>
        <end position="305"/>
    </location>
</feature>
<feature type="disulfide bond" evidence="8">
    <location>
        <begin position="73"/>
        <end position="88"/>
    </location>
</feature>
<evidence type="ECO:0000256" key="5">
    <source>
        <dbReference type="ARBA" id="ARBA00022737"/>
    </source>
</evidence>
<dbReference type="PROSITE" id="PS51257">
    <property type="entry name" value="PROKAR_LIPOPROTEIN"/>
    <property type="match status" value="1"/>
</dbReference>
<evidence type="ECO:0000256" key="1">
    <source>
        <dbReference type="ARBA" id="ARBA00004613"/>
    </source>
</evidence>
<keyword evidence="12" id="KW-1185">Reference proteome</keyword>
<keyword evidence="5" id="KW-0677">Repeat</keyword>
<dbReference type="GO" id="GO:0006915">
    <property type="term" value="P:apoptotic process"/>
    <property type="evidence" value="ECO:0007669"/>
    <property type="project" value="UniProtKB-KW"/>
</dbReference>
<evidence type="ECO:0000256" key="7">
    <source>
        <dbReference type="ARBA" id="ARBA00023180"/>
    </source>
</evidence>
<dbReference type="PROSITE" id="PS50050">
    <property type="entry name" value="TNFR_NGFR_2"/>
    <property type="match status" value="1"/>
</dbReference>
<dbReference type="InterPro" id="IPR052459">
    <property type="entry name" value="TNFRSF_decoy_receptor"/>
</dbReference>
<dbReference type="SUPFAM" id="SSF57586">
    <property type="entry name" value="TNF receptor-like"/>
    <property type="match status" value="2"/>
</dbReference>
<keyword evidence="7" id="KW-0325">Glycoprotein</keyword>
<evidence type="ECO:0000313" key="11">
    <source>
        <dbReference type="Ensembl" id="ENSSMRP00000025172.1"/>
    </source>
</evidence>
<dbReference type="InterPro" id="IPR034023">
    <property type="entry name" value="TNFRSF6B_N"/>
</dbReference>
<feature type="signal peptide" evidence="9">
    <location>
        <begin position="1"/>
        <end position="32"/>
    </location>
</feature>
<keyword evidence="3" id="KW-0053">Apoptosis</keyword>
<protein>
    <submittedName>
        <fullName evidence="11">TNF receptor superfamily member 6b</fullName>
    </submittedName>
</protein>
<feature type="repeat" description="TNFR-Cys" evidence="8">
    <location>
        <begin position="72"/>
        <end position="113"/>
    </location>
</feature>
<evidence type="ECO:0000256" key="6">
    <source>
        <dbReference type="ARBA" id="ARBA00023157"/>
    </source>
</evidence>
<evidence type="ECO:0000256" key="3">
    <source>
        <dbReference type="ARBA" id="ARBA00022703"/>
    </source>
</evidence>
<feature type="domain" description="TNFR-Cys" evidence="10">
    <location>
        <begin position="72"/>
        <end position="113"/>
    </location>
</feature>
<keyword evidence="2" id="KW-0964">Secreted</keyword>